<dbReference type="PANTHER" id="PTHR43270:SF8">
    <property type="entry name" value="DI- AND TRIPEPTIDASE DUG2-RELATED"/>
    <property type="match status" value="1"/>
</dbReference>
<dbReference type="InterPro" id="IPR051458">
    <property type="entry name" value="Cyt/Met_Dipeptidase"/>
</dbReference>
<dbReference type="KEGG" id="fae:FAES_0926"/>
<proteinExistence type="predicted"/>
<keyword evidence="2" id="KW-0479">Metal-binding</keyword>
<keyword evidence="7" id="KW-1185">Reference proteome</keyword>
<evidence type="ECO:0000256" key="3">
    <source>
        <dbReference type="ARBA" id="ARBA00022801"/>
    </source>
</evidence>
<dbReference type="GO" id="GO:0008233">
    <property type="term" value="F:peptidase activity"/>
    <property type="evidence" value="ECO:0007669"/>
    <property type="project" value="UniProtKB-KW"/>
</dbReference>
<dbReference type="OrthoDB" id="9761532at2"/>
<keyword evidence="1" id="KW-0645">Protease</keyword>
<evidence type="ECO:0000256" key="2">
    <source>
        <dbReference type="ARBA" id="ARBA00022723"/>
    </source>
</evidence>
<dbReference type="Pfam" id="PF07687">
    <property type="entry name" value="M20_dimer"/>
    <property type="match status" value="1"/>
</dbReference>
<feature type="domain" description="Peptidase M20 dimerisation" evidence="5">
    <location>
        <begin position="247"/>
        <end position="400"/>
    </location>
</feature>
<evidence type="ECO:0000256" key="1">
    <source>
        <dbReference type="ARBA" id="ARBA00022670"/>
    </source>
</evidence>
<dbReference type="InterPro" id="IPR011650">
    <property type="entry name" value="Peptidase_M20_dimer"/>
</dbReference>
<name>I0K484_9BACT</name>
<accession>I0K484</accession>
<feature type="chain" id="PRO_5003630973" evidence="4">
    <location>
        <begin position="19"/>
        <end position="515"/>
    </location>
</feature>
<protein>
    <submittedName>
        <fullName evidence="6">Cytosolic non-specific dipeptidase CNDP dipeptidase 2</fullName>
    </submittedName>
</protein>
<evidence type="ECO:0000256" key="4">
    <source>
        <dbReference type="SAM" id="SignalP"/>
    </source>
</evidence>
<evidence type="ECO:0000259" key="5">
    <source>
        <dbReference type="Pfam" id="PF07687"/>
    </source>
</evidence>
<dbReference type="PANTHER" id="PTHR43270">
    <property type="entry name" value="BETA-ALA-HIS DIPEPTIDASE"/>
    <property type="match status" value="1"/>
</dbReference>
<dbReference type="GO" id="GO:0006508">
    <property type="term" value="P:proteolysis"/>
    <property type="evidence" value="ECO:0007669"/>
    <property type="project" value="UniProtKB-KW"/>
</dbReference>
<dbReference type="PATRIC" id="fig|1166018.3.peg.2644"/>
<dbReference type="InterPro" id="IPR002933">
    <property type="entry name" value="Peptidase_M20"/>
</dbReference>
<reference evidence="6 7" key="1">
    <citation type="journal article" date="2012" name="J. Bacteriol.">
        <title>Genome Sequence of Fibrella aestuarina BUZ 2T, a Filamentous Marine Bacterium.</title>
        <authorList>
            <person name="Filippini M."/>
            <person name="Qi W."/>
            <person name="Blom J."/>
            <person name="Goesmann A."/>
            <person name="Smits T.H."/>
            <person name="Bagheri H.C."/>
        </authorList>
    </citation>
    <scope>NUCLEOTIDE SEQUENCE [LARGE SCALE GENOMIC DNA]</scope>
    <source>
        <strain evidence="7">BUZ 2T</strain>
    </source>
</reference>
<dbReference type="Proteomes" id="UP000011058">
    <property type="component" value="Chromosome"/>
</dbReference>
<gene>
    <name evidence="6" type="ORF">FAES_0926</name>
</gene>
<dbReference type="Pfam" id="PF01546">
    <property type="entry name" value="Peptidase_M20"/>
    <property type="match status" value="1"/>
</dbReference>
<evidence type="ECO:0000313" key="6">
    <source>
        <dbReference type="EMBL" id="CCG98937.1"/>
    </source>
</evidence>
<dbReference type="STRING" id="1166018.FAES_0926"/>
<dbReference type="SUPFAM" id="SSF53187">
    <property type="entry name" value="Zn-dependent exopeptidases"/>
    <property type="match status" value="1"/>
</dbReference>
<dbReference type="AlphaFoldDB" id="I0K484"/>
<dbReference type="eggNOG" id="COG0624">
    <property type="taxonomic scope" value="Bacteria"/>
</dbReference>
<evidence type="ECO:0000313" key="7">
    <source>
        <dbReference type="Proteomes" id="UP000011058"/>
    </source>
</evidence>
<dbReference type="HOGENOM" id="CLU_029469_2_1_10"/>
<dbReference type="EMBL" id="HE796683">
    <property type="protein sequence ID" value="CCG98937.1"/>
    <property type="molecule type" value="Genomic_DNA"/>
</dbReference>
<keyword evidence="4" id="KW-0732">Signal</keyword>
<dbReference type="RefSeq" id="WP_015330037.1">
    <property type="nucleotide sequence ID" value="NC_020054.1"/>
</dbReference>
<organism evidence="6 7">
    <name type="scientific">Fibrella aestuarina BUZ 2</name>
    <dbReference type="NCBI Taxonomy" id="1166018"/>
    <lineage>
        <taxon>Bacteria</taxon>
        <taxon>Pseudomonadati</taxon>
        <taxon>Bacteroidota</taxon>
        <taxon>Cytophagia</taxon>
        <taxon>Cytophagales</taxon>
        <taxon>Spirosomataceae</taxon>
        <taxon>Fibrella</taxon>
    </lineage>
</organism>
<feature type="signal peptide" evidence="4">
    <location>
        <begin position="1"/>
        <end position="18"/>
    </location>
</feature>
<dbReference type="Gene3D" id="3.30.70.360">
    <property type="match status" value="1"/>
</dbReference>
<dbReference type="Gene3D" id="3.40.630.10">
    <property type="entry name" value="Zn peptidases"/>
    <property type="match status" value="1"/>
</dbReference>
<keyword evidence="3" id="KW-0378">Hydrolase</keyword>
<dbReference type="GO" id="GO:0046872">
    <property type="term" value="F:metal ion binding"/>
    <property type="evidence" value="ECO:0007669"/>
    <property type="project" value="UniProtKB-KW"/>
</dbReference>
<sequence length="515" mass="56995">MKHYLFIFAWLIALPSFAQSLTTAQLQAITQRYVKASYADLEALLRIPNDAHIAGQMQPNIDWLQRAFEQRGFRVSTLKTPSNPLVLAEKSANPKAGTLPGSSPKTLLLYMHFDGQPVVASQWQQPDPYQPVLKQRAPDGSWTPIDWASLQTDYNRIDGSPDWRIFGRSSSDDKGPIAMLLAALTAMEREKIPQRYNLKVILDSEEEISSPHLAQTVQANKEKLQADVLLVMDGGRHLSNLPTLVYGCRGITTVTLTTYGPRGPQHSGHYGNYAPNPALRMVQLLAGMKDDDGRVTIPGYYDGISIDNKAAQLLASVPDDSAQIAETLGIASTDRVGRNYQEALQYPSLNIRGLQSAYVGNQSGTVIPDRAVAELDLRLVPESDPARLLSLLRQYIESKGYHILDRAPTEAERTQYPKLISMQASGEMLPFRTEIGIPADVWLTRAMVRAFGREPVKIRMTGGSVPIVPFIRTLGIPAIHVPMVNLDNNQHAPNENLRLGNYVEGVTTWLAILTN</sequence>